<evidence type="ECO:0000256" key="1">
    <source>
        <dbReference type="SAM" id="SignalP"/>
    </source>
</evidence>
<protein>
    <recommendedName>
        <fullName evidence="4">Nitroreductase family protein</fullName>
    </recommendedName>
</protein>
<dbReference type="Gene3D" id="3.40.109.10">
    <property type="entry name" value="NADH Oxidase"/>
    <property type="match status" value="1"/>
</dbReference>
<evidence type="ECO:0008006" key="4">
    <source>
        <dbReference type="Google" id="ProtNLM"/>
    </source>
</evidence>
<feature type="chain" id="PRO_5039344138" description="Nitroreductase family protein" evidence="1">
    <location>
        <begin position="22"/>
        <end position="270"/>
    </location>
</feature>
<keyword evidence="3" id="KW-1185">Reference proteome</keyword>
<sequence length="270" mass="29383">MKMKKFLAATLAIIMAMGVLGGCGNAPTAELDKVNAELTAVKAELEAAKVFDASKFPKWFEEEGTWRTVENANTANNHPGGFIKDASGKPSEENLKAMLHMASLAVTSGGKSDWYMVAVTDPDEQKVIIGDKYGEATSDGTVTVLVFGERLLRPDVRTDESNTYQPDRGYYDAGIVTGYLNVAAISLGYGTHMFMTPALPGVNGFNDGDIGLDAKKYLEGTKYYMASTHESFSTENMKFVCAVVIGTLDEKVESGVTQKEFPDNWIIWNK</sequence>
<dbReference type="GO" id="GO:0016491">
    <property type="term" value="F:oxidoreductase activity"/>
    <property type="evidence" value="ECO:0007669"/>
    <property type="project" value="InterPro"/>
</dbReference>
<dbReference type="AlphaFoldDB" id="A0A0P8WLL9"/>
<dbReference type="SUPFAM" id="SSF55469">
    <property type="entry name" value="FMN-dependent nitroreductase-like"/>
    <property type="match status" value="1"/>
</dbReference>
<accession>A0A0P8WLL9</accession>
<organism evidence="2 3">
    <name type="scientific">Oxobacter pfennigii</name>
    <dbReference type="NCBI Taxonomy" id="36849"/>
    <lineage>
        <taxon>Bacteria</taxon>
        <taxon>Bacillati</taxon>
        <taxon>Bacillota</taxon>
        <taxon>Clostridia</taxon>
        <taxon>Eubacteriales</taxon>
        <taxon>Clostridiaceae</taxon>
        <taxon>Oxobacter</taxon>
    </lineage>
</organism>
<evidence type="ECO:0000313" key="3">
    <source>
        <dbReference type="Proteomes" id="UP000050326"/>
    </source>
</evidence>
<proteinExistence type="predicted"/>
<keyword evidence="1" id="KW-0732">Signal</keyword>
<dbReference type="EMBL" id="LKET01000039">
    <property type="protein sequence ID" value="KPU43335.1"/>
    <property type="molecule type" value="Genomic_DNA"/>
</dbReference>
<dbReference type="InterPro" id="IPR000415">
    <property type="entry name" value="Nitroreductase-like"/>
</dbReference>
<name>A0A0P8WLL9_9CLOT</name>
<dbReference type="OrthoDB" id="9774451at2"/>
<gene>
    <name evidence="2" type="ORF">OXPF_27760</name>
</gene>
<dbReference type="PROSITE" id="PS51257">
    <property type="entry name" value="PROKAR_LIPOPROTEIN"/>
    <property type="match status" value="1"/>
</dbReference>
<evidence type="ECO:0000313" key="2">
    <source>
        <dbReference type="EMBL" id="KPU43335.1"/>
    </source>
</evidence>
<comment type="caution">
    <text evidence="2">The sequence shown here is derived from an EMBL/GenBank/DDBJ whole genome shotgun (WGS) entry which is preliminary data.</text>
</comment>
<dbReference type="RefSeq" id="WP_054875789.1">
    <property type="nucleotide sequence ID" value="NZ_LKET01000039.1"/>
</dbReference>
<feature type="signal peptide" evidence="1">
    <location>
        <begin position="1"/>
        <end position="21"/>
    </location>
</feature>
<dbReference type="Proteomes" id="UP000050326">
    <property type="component" value="Unassembled WGS sequence"/>
</dbReference>
<reference evidence="2 3" key="1">
    <citation type="submission" date="2015-09" db="EMBL/GenBank/DDBJ databases">
        <title>Genome sequence of Oxobacter pfennigii DSM 3222.</title>
        <authorList>
            <person name="Poehlein A."/>
            <person name="Bengelsdorf F.R."/>
            <person name="Schiel-Bengelsdorf B."/>
            <person name="Duerre P."/>
            <person name="Daniel R."/>
        </authorList>
    </citation>
    <scope>NUCLEOTIDE SEQUENCE [LARGE SCALE GENOMIC DNA]</scope>
    <source>
        <strain evidence="2 3">DSM 3222</strain>
    </source>
</reference>